<evidence type="ECO:0000313" key="3">
    <source>
        <dbReference type="Proteomes" id="UP000299102"/>
    </source>
</evidence>
<dbReference type="EMBL" id="BGZK01001378">
    <property type="protein sequence ID" value="GBP78648.1"/>
    <property type="molecule type" value="Genomic_DNA"/>
</dbReference>
<comment type="caution">
    <text evidence="2">The sequence shown here is derived from an EMBL/GenBank/DDBJ whole genome shotgun (WGS) entry which is preliminary data.</text>
</comment>
<name>A0A4C1YR77_EUMVA</name>
<accession>A0A4C1YR77</accession>
<organism evidence="2 3">
    <name type="scientific">Eumeta variegata</name>
    <name type="common">Bagworm moth</name>
    <name type="synonym">Eumeta japonica</name>
    <dbReference type="NCBI Taxonomy" id="151549"/>
    <lineage>
        <taxon>Eukaryota</taxon>
        <taxon>Metazoa</taxon>
        <taxon>Ecdysozoa</taxon>
        <taxon>Arthropoda</taxon>
        <taxon>Hexapoda</taxon>
        <taxon>Insecta</taxon>
        <taxon>Pterygota</taxon>
        <taxon>Neoptera</taxon>
        <taxon>Endopterygota</taxon>
        <taxon>Lepidoptera</taxon>
        <taxon>Glossata</taxon>
        <taxon>Ditrysia</taxon>
        <taxon>Tineoidea</taxon>
        <taxon>Psychidae</taxon>
        <taxon>Oiketicinae</taxon>
        <taxon>Eumeta</taxon>
    </lineage>
</organism>
<reference evidence="2 3" key="1">
    <citation type="journal article" date="2019" name="Commun. Biol.">
        <title>The bagworm genome reveals a unique fibroin gene that provides high tensile strength.</title>
        <authorList>
            <person name="Kono N."/>
            <person name="Nakamura H."/>
            <person name="Ohtoshi R."/>
            <person name="Tomita M."/>
            <person name="Numata K."/>
            <person name="Arakawa K."/>
        </authorList>
    </citation>
    <scope>NUCLEOTIDE SEQUENCE [LARGE SCALE GENOMIC DNA]</scope>
</reference>
<protein>
    <submittedName>
        <fullName evidence="2">Uncharacterized protein</fullName>
    </submittedName>
</protein>
<proteinExistence type="predicted"/>
<feature type="region of interest" description="Disordered" evidence="1">
    <location>
        <begin position="47"/>
        <end position="74"/>
    </location>
</feature>
<keyword evidence="3" id="KW-1185">Reference proteome</keyword>
<feature type="compositionally biased region" description="Basic and acidic residues" evidence="1">
    <location>
        <begin position="58"/>
        <end position="74"/>
    </location>
</feature>
<evidence type="ECO:0000313" key="2">
    <source>
        <dbReference type="EMBL" id="GBP78648.1"/>
    </source>
</evidence>
<dbReference type="AlphaFoldDB" id="A0A4C1YR77"/>
<feature type="compositionally biased region" description="Low complexity" evidence="1">
    <location>
        <begin position="261"/>
        <end position="271"/>
    </location>
</feature>
<dbReference type="Proteomes" id="UP000299102">
    <property type="component" value="Unassembled WGS sequence"/>
</dbReference>
<sequence>MTVSIPNHIRSWSGWLLTTDRLRLQMFDSPYGTNLANGYRLKKEAWPPNEPTRRFKANRSERAPRTRRPDVDRRAFRHKPQFTVDGHEFEMFRVETHVRTPYTHTIHTHGDRSENGRNTSIFENRTGNNTNFQNFPKKNEIFTQSRTFALIDARPSSLKRNDDLTILKIVNQNEDVHHRIARSSRSCGVDAETEAATAVEKVKVDGASLKGRTQRWSSFDARSFSMESAQRSINDIDPDTGENPSARHGNYIGIGRKASRARPATTAPRLN</sequence>
<feature type="region of interest" description="Disordered" evidence="1">
    <location>
        <begin position="233"/>
        <end position="271"/>
    </location>
</feature>
<evidence type="ECO:0000256" key="1">
    <source>
        <dbReference type="SAM" id="MobiDB-lite"/>
    </source>
</evidence>
<gene>
    <name evidence="2" type="ORF">EVAR_98576_1</name>
</gene>